<dbReference type="EMBL" id="FQUO01000017">
    <property type="protein sequence ID" value="SHG06667.1"/>
    <property type="molecule type" value="Genomic_DNA"/>
</dbReference>
<dbReference type="OrthoDB" id="9793489at2"/>
<reference evidence="2 3" key="1">
    <citation type="submission" date="2016-11" db="EMBL/GenBank/DDBJ databases">
        <authorList>
            <person name="Jaros S."/>
            <person name="Januszkiewicz K."/>
            <person name="Wedrychowicz H."/>
        </authorList>
    </citation>
    <scope>NUCLEOTIDE SEQUENCE [LARGE SCALE GENOMIC DNA]</scope>
    <source>
        <strain evidence="2 3">DSM 26897</strain>
    </source>
</reference>
<evidence type="ECO:0000313" key="2">
    <source>
        <dbReference type="EMBL" id="SHG06667.1"/>
    </source>
</evidence>
<evidence type="ECO:0000313" key="3">
    <source>
        <dbReference type="Proteomes" id="UP000184368"/>
    </source>
</evidence>
<dbReference type="STRING" id="1302690.BUE76_02585"/>
<name>A0A1M5GSS7_9BACT</name>
<proteinExistence type="predicted"/>
<organism evidence="2 3">
    <name type="scientific">Cnuella takakiae</name>
    <dbReference type="NCBI Taxonomy" id="1302690"/>
    <lineage>
        <taxon>Bacteria</taxon>
        <taxon>Pseudomonadati</taxon>
        <taxon>Bacteroidota</taxon>
        <taxon>Chitinophagia</taxon>
        <taxon>Chitinophagales</taxon>
        <taxon>Chitinophagaceae</taxon>
        <taxon>Cnuella</taxon>
    </lineage>
</organism>
<accession>A0A1M5GSS7</accession>
<evidence type="ECO:0000256" key="1">
    <source>
        <dbReference type="SAM" id="SignalP"/>
    </source>
</evidence>
<keyword evidence="3" id="KW-1185">Reference proteome</keyword>
<keyword evidence="1" id="KW-0732">Signal</keyword>
<protein>
    <submittedName>
        <fullName evidence="2">Uncharacterized protein</fullName>
    </submittedName>
</protein>
<feature type="chain" id="PRO_5012364074" evidence="1">
    <location>
        <begin position="22"/>
        <end position="141"/>
    </location>
</feature>
<dbReference type="RefSeq" id="WP_073046559.1">
    <property type="nucleotide sequence ID" value="NZ_FQUO01000017.1"/>
</dbReference>
<feature type="signal peptide" evidence="1">
    <location>
        <begin position="1"/>
        <end position="21"/>
    </location>
</feature>
<sequence>MRTKFFLSGIIAMLLTAPCMAQSSTSVAAAKDSTSATQQLVQSLLDTWVIDLRPSPDAEPYLKDFVLKAFDAQTLKGSFYDTPFANGRIHTAWGKLYFAFTTADGSGTYFHSGYLENGKLSGLSFSPSREFVMPWTGVRKQ</sequence>
<gene>
    <name evidence="2" type="ORF">SAMN05444008_11740</name>
</gene>
<dbReference type="AlphaFoldDB" id="A0A1M5GSS7"/>
<dbReference type="Proteomes" id="UP000184368">
    <property type="component" value="Unassembled WGS sequence"/>
</dbReference>